<reference evidence="1 2" key="1">
    <citation type="submission" date="2019-03" db="EMBL/GenBank/DDBJ databases">
        <title>Diversity of the mouse oral microbiome.</title>
        <authorList>
            <person name="Joseph S."/>
            <person name="Aduse-Opoku J."/>
            <person name="Curtis M."/>
            <person name="Wade W."/>
            <person name="Hashim A."/>
        </authorList>
    </citation>
    <scope>NUCLEOTIDE SEQUENCE [LARGE SCALE GENOMIC DNA]</scope>
    <source>
        <strain evidence="1 2">P1012</strain>
    </source>
</reference>
<dbReference type="OrthoDB" id="162563at2"/>
<organism evidence="1 2">
    <name type="scientific">Microbacterium paludicola</name>
    <dbReference type="NCBI Taxonomy" id="300019"/>
    <lineage>
        <taxon>Bacteria</taxon>
        <taxon>Bacillati</taxon>
        <taxon>Actinomycetota</taxon>
        <taxon>Actinomycetes</taxon>
        <taxon>Micrococcales</taxon>
        <taxon>Microbacteriaceae</taxon>
        <taxon>Microbacterium</taxon>
    </lineage>
</organism>
<evidence type="ECO:0000313" key="1">
    <source>
        <dbReference type="EMBL" id="TFU34338.1"/>
    </source>
</evidence>
<protein>
    <submittedName>
        <fullName evidence="1">DUF2255 family protein</fullName>
    </submittedName>
</protein>
<evidence type="ECO:0000313" key="2">
    <source>
        <dbReference type="Proteomes" id="UP000298358"/>
    </source>
</evidence>
<dbReference type="Pfam" id="PF10012">
    <property type="entry name" value="DUF2255"/>
    <property type="match status" value="1"/>
</dbReference>
<dbReference type="Proteomes" id="UP000298358">
    <property type="component" value="Unassembled WGS sequence"/>
</dbReference>
<keyword evidence="2" id="KW-1185">Reference proteome</keyword>
<sequence>MTSEWTTDDLDRIGRAEELQIASHRHDGTLRPYVTIWAVRAGEGLYVRSAYGPENGWFRRAVAAGTGRIRVGDAEFDVLFEPVDAGDPRQDAVDDVYRAKYGHFGPRYIDTVVSAAARESTLLILRRPDAG</sequence>
<name>A0A4Y9FYV8_9MICO</name>
<proteinExistence type="predicted"/>
<dbReference type="AlphaFoldDB" id="A0A4Y9FYV8"/>
<comment type="caution">
    <text evidence="1">The sequence shown here is derived from an EMBL/GenBank/DDBJ whole genome shotgun (WGS) entry which is preliminary data.</text>
</comment>
<dbReference type="InterPro" id="IPR016888">
    <property type="entry name" value="UCP028498"/>
</dbReference>
<dbReference type="EMBL" id="SPQB01000002">
    <property type="protein sequence ID" value="TFU34338.1"/>
    <property type="molecule type" value="Genomic_DNA"/>
</dbReference>
<gene>
    <name evidence="1" type="ORF">E4U02_01400</name>
</gene>
<dbReference type="RefSeq" id="WP_135112428.1">
    <property type="nucleotide sequence ID" value="NZ_JADGLL010000002.1"/>
</dbReference>
<accession>A0A4Y9FYV8</accession>